<reference evidence="7 8" key="1">
    <citation type="submission" date="2019-09" db="EMBL/GenBank/DDBJ databases">
        <title>Draft genome sequencing of Hungatella hathewayi 123Y-2.</title>
        <authorList>
            <person name="Lv Q."/>
            <person name="Li S."/>
        </authorList>
    </citation>
    <scope>NUCLEOTIDE SEQUENCE [LARGE SCALE GENOMIC DNA]</scope>
    <source>
        <strain evidence="7 8">123Y-2</strain>
    </source>
</reference>
<dbReference type="InterPro" id="IPR013189">
    <property type="entry name" value="Glyco_hydro_32_C"/>
</dbReference>
<dbReference type="EMBL" id="WNME01000026">
    <property type="protein sequence ID" value="MUB66451.1"/>
    <property type="molecule type" value="Genomic_DNA"/>
</dbReference>
<dbReference type="SUPFAM" id="SSF75005">
    <property type="entry name" value="Arabinanase/levansucrase/invertase"/>
    <property type="match status" value="1"/>
</dbReference>
<dbReference type="Proteomes" id="UP000434223">
    <property type="component" value="Unassembled WGS sequence"/>
</dbReference>
<name>A0AAW9WPE6_9FIRM</name>
<dbReference type="GO" id="GO:0005987">
    <property type="term" value="P:sucrose catabolic process"/>
    <property type="evidence" value="ECO:0007669"/>
    <property type="project" value="TreeGrafter"/>
</dbReference>
<evidence type="ECO:0000256" key="3">
    <source>
        <dbReference type="ARBA" id="ARBA00023295"/>
    </source>
</evidence>
<evidence type="ECO:0000256" key="4">
    <source>
        <dbReference type="RuleBase" id="RU362110"/>
    </source>
</evidence>
<dbReference type="PANTHER" id="PTHR42800:SF1">
    <property type="entry name" value="EXOINULINASE INUD (AFU_ORTHOLOGUE AFUA_5G00480)"/>
    <property type="match status" value="1"/>
</dbReference>
<evidence type="ECO:0000256" key="2">
    <source>
        <dbReference type="ARBA" id="ARBA00022801"/>
    </source>
</evidence>
<feature type="domain" description="Glycosyl hydrolase family 32 C-terminal" evidence="6">
    <location>
        <begin position="326"/>
        <end position="461"/>
    </location>
</feature>
<evidence type="ECO:0000259" key="5">
    <source>
        <dbReference type="Pfam" id="PF00251"/>
    </source>
</evidence>
<dbReference type="GO" id="GO:0004575">
    <property type="term" value="F:sucrose alpha-glucosidase activity"/>
    <property type="evidence" value="ECO:0007669"/>
    <property type="project" value="TreeGrafter"/>
</dbReference>
<dbReference type="Pfam" id="PF08244">
    <property type="entry name" value="Glyco_hydro_32C"/>
    <property type="match status" value="1"/>
</dbReference>
<dbReference type="CDD" id="cd18622">
    <property type="entry name" value="GH32_Inu-like"/>
    <property type="match status" value="1"/>
</dbReference>
<dbReference type="SUPFAM" id="SSF49899">
    <property type="entry name" value="Concanavalin A-like lectins/glucanases"/>
    <property type="match status" value="1"/>
</dbReference>
<dbReference type="PANTHER" id="PTHR42800">
    <property type="entry name" value="EXOINULINASE INUD (AFU_ORTHOLOGUE AFUA_5G00480)"/>
    <property type="match status" value="1"/>
</dbReference>
<protein>
    <submittedName>
        <fullName evidence="7">Levanase</fullName>
    </submittedName>
</protein>
<dbReference type="InterPro" id="IPR013320">
    <property type="entry name" value="ConA-like_dom_sf"/>
</dbReference>
<dbReference type="InterPro" id="IPR001362">
    <property type="entry name" value="Glyco_hydro_32"/>
</dbReference>
<gene>
    <name evidence="7" type="ORF">GNE07_25870</name>
</gene>
<feature type="domain" description="Glycosyl hydrolase family 32 N-terminal" evidence="5">
    <location>
        <begin position="17"/>
        <end position="323"/>
    </location>
</feature>
<keyword evidence="2 4" id="KW-0378">Hydrolase</keyword>
<sequence length="640" mass="73965">MRKKEPYFKEKYRPQFHYTAETNIINDPNGLVCYEGEYHLFHQYNINNHIHWGHAVSGDLCHWTHLEPALFPDTIGQIWSGSVVIDWNNTSGLKIGREAVMAAFYTYNEHIDSCQSQGMAFSRDRGRTWKKYNYNPVVTGGEKKDFRDPKVLWYDRELCWIMVLACGNHVEFFKSFDLTKWFYVGSFGEEEGSHEGVWECPDLFELPLEGTAGKSKWVLSVSVNRGAPAGGTGMQYFIGEFNGKTFTNRNVAHKTLWLDYGKDFYAGVTWNDVPNKKRYMIGWADNWEYRDKLPSYPFKGQFSCVRELTLKEEESEIFLIQKPVEELKQIRKNVSQINKFVLSGNTAILKNIQSGLCEIVTSFQSEDSKGNGEICIRNNREETVKIGYDFGKKELYLDRRGAGNAPCEHFLEKYQVSLQPELDQVKLQILVDHSQIEVFANDGMAVMTNLFFMNDFSYWIEASGNDSILRNTEIYELNSIWKEGMKSADDDFREIVNGNWGETVFGLEGNCHGNGCLLTEKTYFDITLKAGIIFAPYEENRDAGFLLGWDSQLEKGYTILLNREKEGLEVKYGEETLSFVSLSINQWRRYVLEVQVMDRYLEVSLDDCKKIKLRIPGYQGGKCGFYLNQAFVYLNDIQIK</sequence>
<dbReference type="RefSeq" id="WP_055651718.1">
    <property type="nucleotide sequence ID" value="NZ_CZAZ01000034.1"/>
</dbReference>
<keyword evidence="3 4" id="KW-0326">Glycosidase</keyword>
<dbReference type="SMART" id="SM00640">
    <property type="entry name" value="Glyco_32"/>
    <property type="match status" value="1"/>
</dbReference>
<evidence type="ECO:0000256" key="1">
    <source>
        <dbReference type="ARBA" id="ARBA00009902"/>
    </source>
</evidence>
<dbReference type="InterPro" id="IPR023296">
    <property type="entry name" value="Glyco_hydro_beta-prop_sf"/>
</dbReference>
<evidence type="ECO:0000313" key="8">
    <source>
        <dbReference type="Proteomes" id="UP000434223"/>
    </source>
</evidence>
<dbReference type="Pfam" id="PF00251">
    <property type="entry name" value="Glyco_hydro_32N"/>
    <property type="match status" value="1"/>
</dbReference>
<dbReference type="AlphaFoldDB" id="A0AAW9WPE6"/>
<dbReference type="InterPro" id="IPR013148">
    <property type="entry name" value="Glyco_hydro_32_N"/>
</dbReference>
<comment type="caution">
    <text evidence="7">The sequence shown here is derived from an EMBL/GenBank/DDBJ whole genome shotgun (WGS) entry which is preliminary data.</text>
</comment>
<proteinExistence type="inferred from homology"/>
<dbReference type="Gene3D" id="2.115.10.20">
    <property type="entry name" value="Glycosyl hydrolase domain, family 43"/>
    <property type="match status" value="1"/>
</dbReference>
<organism evidence="7 8">
    <name type="scientific">Hungatella hathewayi</name>
    <dbReference type="NCBI Taxonomy" id="154046"/>
    <lineage>
        <taxon>Bacteria</taxon>
        <taxon>Bacillati</taxon>
        <taxon>Bacillota</taxon>
        <taxon>Clostridia</taxon>
        <taxon>Lachnospirales</taxon>
        <taxon>Lachnospiraceae</taxon>
        <taxon>Hungatella</taxon>
    </lineage>
</organism>
<comment type="similarity">
    <text evidence="1 4">Belongs to the glycosyl hydrolase 32 family.</text>
</comment>
<accession>A0AAW9WPE6</accession>
<evidence type="ECO:0000313" key="7">
    <source>
        <dbReference type="EMBL" id="MUB66451.1"/>
    </source>
</evidence>
<dbReference type="Gene3D" id="2.60.120.560">
    <property type="entry name" value="Exo-inulinase, domain 1"/>
    <property type="match status" value="2"/>
</dbReference>
<evidence type="ECO:0000259" key="6">
    <source>
        <dbReference type="Pfam" id="PF08244"/>
    </source>
</evidence>
<dbReference type="GO" id="GO:0005737">
    <property type="term" value="C:cytoplasm"/>
    <property type="evidence" value="ECO:0007669"/>
    <property type="project" value="TreeGrafter"/>
</dbReference>